<dbReference type="RefSeq" id="WP_200270613.1">
    <property type="nucleotide sequence ID" value="NZ_JAENIJ010000016.1"/>
</dbReference>
<evidence type="ECO:0008006" key="3">
    <source>
        <dbReference type="Google" id="ProtNLM"/>
    </source>
</evidence>
<protein>
    <recommendedName>
        <fullName evidence="3">Arc-like DNA binding domain-containing protein</fullName>
    </recommendedName>
</protein>
<comment type="caution">
    <text evidence="1">The sequence shown here is derived from an EMBL/GenBank/DDBJ whole genome shotgun (WGS) entry which is preliminary data.</text>
</comment>
<dbReference type="AlphaFoldDB" id="A0A934VW66"/>
<accession>A0A934VW66</accession>
<gene>
    <name evidence="1" type="ORF">JIN85_11100</name>
</gene>
<dbReference type="EMBL" id="JAENIJ010000016">
    <property type="protein sequence ID" value="MBK1882965.1"/>
    <property type="molecule type" value="Genomic_DNA"/>
</dbReference>
<reference evidence="1" key="1">
    <citation type="submission" date="2021-01" db="EMBL/GenBank/DDBJ databases">
        <title>Modified the classification status of verrucomicrobia.</title>
        <authorList>
            <person name="Feng X."/>
        </authorList>
    </citation>
    <scope>NUCLEOTIDE SEQUENCE</scope>
    <source>
        <strain evidence="1">KCTC 22041</strain>
    </source>
</reference>
<evidence type="ECO:0000313" key="1">
    <source>
        <dbReference type="EMBL" id="MBK1882965.1"/>
    </source>
</evidence>
<name>A0A934VW66_9BACT</name>
<proteinExistence type="predicted"/>
<dbReference type="Proteomes" id="UP000603141">
    <property type="component" value="Unassembled WGS sequence"/>
</dbReference>
<dbReference type="SUPFAM" id="SSF47598">
    <property type="entry name" value="Ribbon-helix-helix"/>
    <property type="match status" value="1"/>
</dbReference>
<dbReference type="InterPro" id="IPR010985">
    <property type="entry name" value="Ribbon_hlx_hlx"/>
</dbReference>
<sequence length="84" mass="9562">MKGKQYTIRGISEQLDHALREEAARYGKSLNALLIDKLSDSCKLSPERKTNGLEKFAGCMEPDPDFDAAIKEFDRVDAELDDWR</sequence>
<dbReference type="GO" id="GO:0006355">
    <property type="term" value="P:regulation of DNA-templated transcription"/>
    <property type="evidence" value="ECO:0007669"/>
    <property type="project" value="InterPro"/>
</dbReference>
<evidence type="ECO:0000313" key="2">
    <source>
        <dbReference type="Proteomes" id="UP000603141"/>
    </source>
</evidence>
<organism evidence="1 2">
    <name type="scientific">Luteolibacter pohnpeiensis</name>
    <dbReference type="NCBI Taxonomy" id="454153"/>
    <lineage>
        <taxon>Bacteria</taxon>
        <taxon>Pseudomonadati</taxon>
        <taxon>Verrucomicrobiota</taxon>
        <taxon>Verrucomicrobiia</taxon>
        <taxon>Verrucomicrobiales</taxon>
        <taxon>Verrucomicrobiaceae</taxon>
        <taxon>Luteolibacter</taxon>
    </lineage>
</organism>
<keyword evidence="2" id="KW-1185">Reference proteome</keyword>